<sequence length="169" mass="17899">MDAAKRAADSRVSLAIITDPGQANSFGTLHGGVMLRLADECGAVAALRHAGGGRITTAAIDSMTFLGPVYVGERVELAAEVTYVGRTSLEARIEIFAEPLDRALRRMVALGYGLYVALDDDGHPRPVPSLLLETESDHRSAQAAKARQAVRLARRAEAAATDESDSQSP</sequence>
<protein>
    <submittedName>
        <fullName evidence="5">Acyl-CoA thioesterase</fullName>
        <ecNumber evidence="5">3.1.2.20</ecNumber>
    </submittedName>
</protein>
<dbReference type="PANTHER" id="PTHR11049">
    <property type="entry name" value="ACYL COENZYME A THIOESTER HYDROLASE"/>
    <property type="match status" value="1"/>
</dbReference>
<feature type="domain" description="HotDog ACOT-type" evidence="4">
    <location>
        <begin position="8"/>
        <end position="121"/>
    </location>
</feature>
<name>A0AAU7CI30_9BACT</name>
<organism evidence="5">
    <name type="scientific">Singulisphaera sp. Ch08</name>
    <dbReference type="NCBI Taxonomy" id="3120278"/>
    <lineage>
        <taxon>Bacteria</taxon>
        <taxon>Pseudomonadati</taxon>
        <taxon>Planctomycetota</taxon>
        <taxon>Planctomycetia</taxon>
        <taxon>Isosphaerales</taxon>
        <taxon>Isosphaeraceae</taxon>
        <taxon>Singulisphaera</taxon>
    </lineage>
</organism>
<dbReference type="Gene3D" id="3.10.129.10">
    <property type="entry name" value="Hotdog Thioesterase"/>
    <property type="match status" value="1"/>
</dbReference>
<dbReference type="AlphaFoldDB" id="A0AAU7CI30"/>
<evidence type="ECO:0000313" key="5">
    <source>
        <dbReference type="EMBL" id="XBH04815.1"/>
    </source>
</evidence>
<evidence type="ECO:0000256" key="1">
    <source>
        <dbReference type="ARBA" id="ARBA00010458"/>
    </source>
</evidence>
<dbReference type="PROSITE" id="PS51770">
    <property type="entry name" value="HOTDOG_ACOT"/>
    <property type="match status" value="1"/>
</dbReference>
<dbReference type="GO" id="GO:0006637">
    <property type="term" value="P:acyl-CoA metabolic process"/>
    <property type="evidence" value="ECO:0007669"/>
    <property type="project" value="TreeGrafter"/>
</dbReference>
<dbReference type="EC" id="3.1.2.20" evidence="5"/>
<dbReference type="GO" id="GO:0052816">
    <property type="term" value="F:long-chain fatty acyl-CoA hydrolase activity"/>
    <property type="evidence" value="ECO:0007669"/>
    <property type="project" value="TreeGrafter"/>
</dbReference>
<gene>
    <name evidence="5" type="ORF">V5E97_02000</name>
</gene>
<evidence type="ECO:0000256" key="2">
    <source>
        <dbReference type="ARBA" id="ARBA00022801"/>
    </source>
</evidence>
<comment type="similarity">
    <text evidence="1">Belongs to the acyl coenzyme A hydrolase family.</text>
</comment>
<accession>A0AAU7CI30</accession>
<dbReference type="Pfam" id="PF03061">
    <property type="entry name" value="4HBT"/>
    <property type="match status" value="1"/>
</dbReference>
<dbReference type="InterPro" id="IPR003736">
    <property type="entry name" value="PAAI_dom"/>
</dbReference>
<dbReference type="SUPFAM" id="SSF54637">
    <property type="entry name" value="Thioesterase/thiol ester dehydrase-isomerase"/>
    <property type="match status" value="1"/>
</dbReference>
<evidence type="ECO:0000256" key="3">
    <source>
        <dbReference type="PROSITE-ProRule" id="PRU01106"/>
    </source>
</evidence>
<dbReference type="NCBIfam" id="TIGR00369">
    <property type="entry name" value="unchar_dom_1"/>
    <property type="match status" value="1"/>
</dbReference>
<dbReference type="InterPro" id="IPR033120">
    <property type="entry name" value="HOTDOG_ACOT"/>
</dbReference>
<dbReference type="EMBL" id="CP155447">
    <property type="protein sequence ID" value="XBH04815.1"/>
    <property type="molecule type" value="Genomic_DNA"/>
</dbReference>
<evidence type="ECO:0000259" key="4">
    <source>
        <dbReference type="PROSITE" id="PS51770"/>
    </source>
</evidence>
<dbReference type="InterPro" id="IPR029069">
    <property type="entry name" value="HotDog_dom_sf"/>
</dbReference>
<reference evidence="5" key="1">
    <citation type="submission" date="2024-05" db="EMBL/GenBank/DDBJ databases">
        <title>Planctomycetes of the genus Singulisphaera possess chitinolytic capabilities.</title>
        <authorList>
            <person name="Ivanova A."/>
        </authorList>
    </citation>
    <scope>NUCLEOTIDE SEQUENCE</scope>
    <source>
        <strain evidence="5">Ch08T</strain>
    </source>
</reference>
<keyword evidence="2 3" id="KW-0378">Hydrolase</keyword>
<dbReference type="CDD" id="cd03442">
    <property type="entry name" value="BFIT_BACH"/>
    <property type="match status" value="1"/>
</dbReference>
<dbReference type="RefSeq" id="WP_406697614.1">
    <property type="nucleotide sequence ID" value="NZ_CP155447.1"/>
</dbReference>
<dbReference type="InterPro" id="IPR006683">
    <property type="entry name" value="Thioestr_dom"/>
</dbReference>
<dbReference type="InterPro" id="IPR040170">
    <property type="entry name" value="Cytosol_ACT"/>
</dbReference>
<dbReference type="GO" id="GO:0005737">
    <property type="term" value="C:cytoplasm"/>
    <property type="evidence" value="ECO:0007669"/>
    <property type="project" value="TreeGrafter"/>
</dbReference>
<proteinExistence type="inferred from homology"/>